<feature type="region of interest" description="Disordered" evidence="2">
    <location>
        <begin position="74"/>
        <end position="100"/>
    </location>
</feature>
<evidence type="ECO:0000313" key="3">
    <source>
        <dbReference type="EMBL" id="KAF4120335.1"/>
    </source>
</evidence>
<comment type="caution">
    <text evidence="3">The sequence shown here is derived from an EMBL/GenBank/DDBJ whole genome shotgun (WGS) entry which is preliminary data.</text>
</comment>
<dbReference type="OrthoDB" id="5958943at2759"/>
<name>A0A9P5D207_9HYPO</name>
<evidence type="ECO:0000256" key="1">
    <source>
        <dbReference type="ARBA" id="ARBA00023242"/>
    </source>
</evidence>
<sequence>MGTRRQNHSCDQCRKSKRACDAPSFNRDRSAAGPPHGPGITNIVAPEPCSYCLKTRKTCTLDWAIRLHRQTHSRFSRVQPKNAPKDSNARSNDTKNGAETASRGAVHLPHDGFVLNAPIHQRGIFHDAPVPDAGNFVTWPESNLPDPPAFDHSFSLPPDQHTALVSSLSSDALAEPSADLSRLSQGLSNASNNTTGEDSVSDVYDITWDSRHTSVTGHGARSITSSTRSDRTPPRSDGSGWSGYRRGSNNWSCHSQSLSPYSPNQAIPAQSINHFISTGLLKIYHDVLENNLTCWVTETTCPYKTRDLTVYAPSPSDATNEWGPSWSNRIYARTLQLDKVALTNRMIHLTHSENQAVTRALNLCIAAFASQWAQGSRRQSETYHVGSDFGESPGPTPTEEFDRNIQRQLWEQARESLQRLSDVECFRMAAAEFIFGLTQKPFDSHDQPLEPAIPDVFAGVTGAQGLKSLVMHNLDDLISTEGPPIYMERAARKMQALKSRVDTMRYKSRRSDNKPMLSYEDHATIDLLYWLAVMFDTISSSINDRPVVVNDEESQHHAFPESNRSVVSQLNEGTTIGRWDIELFIQDNIHEPKKIPQWPCSHNEAADSIIRSAPIKVLFFRQVSYLQSMVRNNTRGKPLDDLIHTTTCVYRYWEMTYGRFFRAMVDDINFVPIRIQGWFLCIWAHFLLASLILGDLIEYVDTNKLGTPSGTQSRLAMNTVSTIRNDSVRHLADLARISTPHPEDSSRMAQVDFHHAVNESVILTEPWTIILIKAFSSAATILLGVAEEAITKGSGLGTGGEELVAGLRMEEECIKALWNLGKKSDLSRKTAEVLSMALSRLHASLGTGF</sequence>
<organism evidence="3 4">
    <name type="scientific">Geosmithia morbida</name>
    <dbReference type="NCBI Taxonomy" id="1094350"/>
    <lineage>
        <taxon>Eukaryota</taxon>
        <taxon>Fungi</taxon>
        <taxon>Dikarya</taxon>
        <taxon>Ascomycota</taxon>
        <taxon>Pezizomycotina</taxon>
        <taxon>Sordariomycetes</taxon>
        <taxon>Hypocreomycetidae</taxon>
        <taxon>Hypocreales</taxon>
        <taxon>Bionectriaceae</taxon>
        <taxon>Geosmithia</taxon>
    </lineage>
</organism>
<feature type="region of interest" description="Disordered" evidence="2">
    <location>
        <begin position="21"/>
        <end position="40"/>
    </location>
</feature>
<keyword evidence="4" id="KW-1185">Reference proteome</keyword>
<dbReference type="SUPFAM" id="SSF57701">
    <property type="entry name" value="Zn2/Cys6 DNA-binding domain"/>
    <property type="match status" value="1"/>
</dbReference>
<dbReference type="Gene3D" id="4.10.240.10">
    <property type="entry name" value="Zn(2)-C6 fungal-type DNA-binding domain"/>
    <property type="match status" value="1"/>
</dbReference>
<dbReference type="RefSeq" id="XP_035318987.1">
    <property type="nucleotide sequence ID" value="XM_035465112.1"/>
</dbReference>
<protein>
    <submittedName>
        <fullName evidence="3">GAL4</fullName>
    </submittedName>
</protein>
<feature type="compositionally biased region" description="Basic and acidic residues" evidence="2">
    <location>
        <begin position="21"/>
        <end position="30"/>
    </location>
</feature>
<dbReference type="AlphaFoldDB" id="A0A9P5D207"/>
<dbReference type="GO" id="GO:0000981">
    <property type="term" value="F:DNA-binding transcription factor activity, RNA polymerase II-specific"/>
    <property type="evidence" value="ECO:0007669"/>
    <property type="project" value="InterPro"/>
</dbReference>
<evidence type="ECO:0000313" key="4">
    <source>
        <dbReference type="Proteomes" id="UP000749293"/>
    </source>
</evidence>
<evidence type="ECO:0000256" key="2">
    <source>
        <dbReference type="SAM" id="MobiDB-lite"/>
    </source>
</evidence>
<dbReference type="CDD" id="cd00067">
    <property type="entry name" value="GAL4"/>
    <property type="match status" value="1"/>
</dbReference>
<gene>
    <name evidence="3" type="ORF">GMORB2_3136</name>
</gene>
<dbReference type="GeneID" id="55969364"/>
<dbReference type="GO" id="GO:0008270">
    <property type="term" value="F:zinc ion binding"/>
    <property type="evidence" value="ECO:0007669"/>
    <property type="project" value="InterPro"/>
</dbReference>
<dbReference type="EMBL" id="JAANYQ010000017">
    <property type="protein sequence ID" value="KAF4120335.1"/>
    <property type="molecule type" value="Genomic_DNA"/>
</dbReference>
<reference evidence="3" key="1">
    <citation type="submission" date="2020-03" db="EMBL/GenBank/DDBJ databases">
        <title>Site-based positive gene gene selection in Geosmithia morbida across the United States reveals a broad range of putative effectors and factors for local host and environmental adapation.</title>
        <authorList>
            <person name="Onufrak A."/>
            <person name="Murdoch R.W."/>
            <person name="Gazis R."/>
            <person name="Huff M."/>
            <person name="Staton M."/>
            <person name="Klingeman W."/>
            <person name="Hadziabdic D."/>
        </authorList>
    </citation>
    <scope>NUCLEOTIDE SEQUENCE</scope>
    <source>
        <strain evidence="3">1262</strain>
    </source>
</reference>
<dbReference type="InterPro" id="IPR001138">
    <property type="entry name" value="Zn2Cys6_DnaBD"/>
</dbReference>
<feature type="region of interest" description="Disordered" evidence="2">
    <location>
        <begin position="213"/>
        <end position="243"/>
    </location>
</feature>
<accession>A0A9P5D207</accession>
<dbReference type="InterPro" id="IPR036864">
    <property type="entry name" value="Zn2-C6_fun-type_DNA-bd_sf"/>
</dbReference>
<keyword evidence="1" id="KW-0539">Nucleus</keyword>
<feature type="compositionally biased region" description="Polar residues" evidence="2">
    <location>
        <begin position="89"/>
        <end position="99"/>
    </location>
</feature>
<dbReference type="Proteomes" id="UP000749293">
    <property type="component" value="Unassembled WGS sequence"/>
</dbReference>
<proteinExistence type="predicted"/>